<evidence type="ECO:0000313" key="3">
    <source>
        <dbReference type="Proteomes" id="UP000245959"/>
    </source>
</evidence>
<feature type="signal peptide" evidence="1">
    <location>
        <begin position="1"/>
        <end position="18"/>
    </location>
</feature>
<dbReference type="GeneID" id="78295028"/>
<dbReference type="Proteomes" id="UP000245959">
    <property type="component" value="Unassembled WGS sequence"/>
</dbReference>
<sequence>MKSTLCIWLSVLSLTAAAGLYNHAAARPVPEPIVIDGILEPAWFTRSDVYNLGSADGTINNLIVEHYLTMLRLLYDRDYLYVSFVCSDDTPTATFTERDDPIYREDICEVIFLFPGSSELLELSVSPTGVLYDAAVRWNAQNRRDIDTGRDIAGLKSAVRLVALPGSPGRSVWTVELAIPWKSLRGAPETPLRANFLRYKQLNNPELNRRFNVSGYLPQSLFPTGVRAWSSGPSGFRPLYARP</sequence>
<dbReference type="SUPFAM" id="SSF49344">
    <property type="entry name" value="CBD9-like"/>
    <property type="match status" value="1"/>
</dbReference>
<gene>
    <name evidence="2" type="ORF">C8D82_110114</name>
</gene>
<feature type="chain" id="PRO_5015502106" description="Carbohydrate binding protein with CBM9 domain" evidence="1">
    <location>
        <begin position="19"/>
        <end position="243"/>
    </location>
</feature>
<name>A0A2U1B290_9BACT</name>
<dbReference type="AlphaFoldDB" id="A0A2U1B290"/>
<keyword evidence="1" id="KW-0732">Signal</keyword>
<protein>
    <recommendedName>
        <fullName evidence="4">Carbohydrate binding protein with CBM9 domain</fullName>
    </recommendedName>
</protein>
<evidence type="ECO:0000313" key="2">
    <source>
        <dbReference type="EMBL" id="PVY42804.1"/>
    </source>
</evidence>
<dbReference type="Gene3D" id="2.60.40.1190">
    <property type="match status" value="1"/>
</dbReference>
<evidence type="ECO:0008006" key="4">
    <source>
        <dbReference type="Google" id="ProtNLM"/>
    </source>
</evidence>
<keyword evidence="3" id="KW-1185">Reference proteome</keyword>
<proteinExistence type="predicted"/>
<organism evidence="2 3">
    <name type="scientific">Victivallis vadensis</name>
    <dbReference type="NCBI Taxonomy" id="172901"/>
    <lineage>
        <taxon>Bacteria</taxon>
        <taxon>Pseudomonadati</taxon>
        <taxon>Lentisphaerota</taxon>
        <taxon>Lentisphaeria</taxon>
        <taxon>Victivallales</taxon>
        <taxon>Victivallaceae</taxon>
        <taxon>Victivallis</taxon>
    </lineage>
</organism>
<dbReference type="RefSeq" id="WP_116883715.1">
    <property type="nucleotide sequence ID" value="NZ_CABMMC010000015.1"/>
</dbReference>
<dbReference type="OrthoDB" id="9786766at2"/>
<comment type="caution">
    <text evidence="2">The sequence shown here is derived from an EMBL/GenBank/DDBJ whole genome shotgun (WGS) entry which is preliminary data.</text>
</comment>
<accession>A0A2U1B290</accession>
<evidence type="ECO:0000256" key="1">
    <source>
        <dbReference type="SAM" id="SignalP"/>
    </source>
</evidence>
<reference evidence="2 3" key="1">
    <citation type="submission" date="2018-04" db="EMBL/GenBank/DDBJ databases">
        <title>Genomic Encyclopedia of Type Strains, Phase IV (KMG-IV): sequencing the most valuable type-strain genomes for metagenomic binning, comparative biology and taxonomic classification.</title>
        <authorList>
            <person name="Goeker M."/>
        </authorList>
    </citation>
    <scope>NUCLEOTIDE SEQUENCE [LARGE SCALE GENOMIC DNA]</scope>
    <source>
        <strain evidence="2 3">DSM 14823</strain>
    </source>
</reference>
<dbReference type="EMBL" id="QEKH01000010">
    <property type="protein sequence ID" value="PVY42804.1"/>
    <property type="molecule type" value="Genomic_DNA"/>
</dbReference>
<dbReference type="CDD" id="cd09620">
    <property type="entry name" value="CBM9_like_3"/>
    <property type="match status" value="1"/>
</dbReference>